<organism evidence="1 2">
    <name type="scientific">Lentinula raphanica</name>
    <dbReference type="NCBI Taxonomy" id="153919"/>
    <lineage>
        <taxon>Eukaryota</taxon>
        <taxon>Fungi</taxon>
        <taxon>Dikarya</taxon>
        <taxon>Basidiomycota</taxon>
        <taxon>Agaricomycotina</taxon>
        <taxon>Agaricomycetes</taxon>
        <taxon>Agaricomycetidae</taxon>
        <taxon>Agaricales</taxon>
        <taxon>Marasmiineae</taxon>
        <taxon>Omphalotaceae</taxon>
        <taxon>Lentinula</taxon>
    </lineage>
</organism>
<dbReference type="Gene3D" id="2.40.70.10">
    <property type="entry name" value="Acid Proteases"/>
    <property type="match status" value="1"/>
</dbReference>
<name>A0AA38NXG9_9AGAR</name>
<dbReference type="AlphaFoldDB" id="A0AA38NXG9"/>
<dbReference type="EMBL" id="MU806958">
    <property type="protein sequence ID" value="KAJ3832443.1"/>
    <property type="molecule type" value="Genomic_DNA"/>
</dbReference>
<accession>A0AA38NXG9</accession>
<keyword evidence="2" id="KW-1185">Reference proteome</keyword>
<evidence type="ECO:0000313" key="1">
    <source>
        <dbReference type="EMBL" id="KAJ3832443.1"/>
    </source>
</evidence>
<sequence length="197" mass="22126">MVDSKLDFVITTGTVEKHASTFTKPMKSEVDRKPTRYEPNTVEWTAQRLREGKLPKAVGLLRAWMPSSRVREASEETVTEIRSLNWKKAVEAVKSLKGKKSYVRSTRGKSLRLPVIVETLEDNRQIVTQGLLDSGATGSCIDSEFVKQHRIPTKDLPIKTPVYNADGTLNEAGSIHKYVEVRMTVGDHSERIQFGVT</sequence>
<dbReference type="CDD" id="cd00303">
    <property type="entry name" value="retropepsin_like"/>
    <property type="match status" value="1"/>
</dbReference>
<dbReference type="InterPro" id="IPR021109">
    <property type="entry name" value="Peptidase_aspartic_dom_sf"/>
</dbReference>
<proteinExistence type="predicted"/>
<feature type="non-terminal residue" evidence="1">
    <location>
        <position position="197"/>
    </location>
</feature>
<protein>
    <recommendedName>
        <fullName evidence="3">Peptidase A2 domain-containing protein</fullName>
    </recommendedName>
</protein>
<evidence type="ECO:0008006" key="3">
    <source>
        <dbReference type="Google" id="ProtNLM"/>
    </source>
</evidence>
<gene>
    <name evidence="1" type="ORF">F5878DRAFT_548158</name>
</gene>
<comment type="caution">
    <text evidence="1">The sequence shown here is derived from an EMBL/GenBank/DDBJ whole genome shotgun (WGS) entry which is preliminary data.</text>
</comment>
<reference evidence="1" key="1">
    <citation type="submission" date="2022-08" db="EMBL/GenBank/DDBJ databases">
        <authorList>
            <consortium name="DOE Joint Genome Institute"/>
            <person name="Min B."/>
            <person name="Riley R."/>
            <person name="Sierra-Patev S."/>
            <person name="Naranjo-Ortiz M."/>
            <person name="Looney B."/>
            <person name="Konkel Z."/>
            <person name="Slot J.C."/>
            <person name="Sakamoto Y."/>
            <person name="Steenwyk J.L."/>
            <person name="Rokas A."/>
            <person name="Carro J."/>
            <person name="Camarero S."/>
            <person name="Ferreira P."/>
            <person name="Molpeceres G."/>
            <person name="Ruiz-Duenas F.J."/>
            <person name="Serrano A."/>
            <person name="Henrissat B."/>
            <person name="Drula E."/>
            <person name="Hughes K.W."/>
            <person name="Mata J.L."/>
            <person name="Ishikawa N.K."/>
            <person name="Vargas-Isla R."/>
            <person name="Ushijima S."/>
            <person name="Smith C.A."/>
            <person name="Ahrendt S."/>
            <person name="Andreopoulos W."/>
            <person name="He G."/>
            <person name="Labutti K."/>
            <person name="Lipzen A."/>
            <person name="Ng V."/>
            <person name="Sandor L."/>
            <person name="Barry K."/>
            <person name="Martinez A.T."/>
            <person name="Xiao Y."/>
            <person name="Gibbons J.G."/>
            <person name="Terashima K."/>
            <person name="Hibbett D.S."/>
            <person name="Grigoriev I.V."/>
        </authorList>
    </citation>
    <scope>NUCLEOTIDE SEQUENCE</scope>
    <source>
        <strain evidence="1">TFB9207</strain>
    </source>
</reference>
<evidence type="ECO:0000313" key="2">
    <source>
        <dbReference type="Proteomes" id="UP001163846"/>
    </source>
</evidence>
<dbReference type="Proteomes" id="UP001163846">
    <property type="component" value="Unassembled WGS sequence"/>
</dbReference>